<protein>
    <submittedName>
        <fullName evidence="5">Phospholipase A2 domain-containing protein</fullName>
    </submittedName>
</protein>
<proteinExistence type="predicted"/>
<comment type="subcellular location">
    <subcellularLocation>
        <location evidence="1">Secreted</location>
    </subcellularLocation>
</comment>
<keyword evidence="2" id="KW-0964">Secreted</keyword>
<dbReference type="PROSITE" id="PS00118">
    <property type="entry name" value="PA2_HIS"/>
    <property type="match status" value="1"/>
</dbReference>
<dbReference type="GO" id="GO:0005576">
    <property type="term" value="C:extracellular region"/>
    <property type="evidence" value="ECO:0007669"/>
    <property type="project" value="UniProtKB-SubCell"/>
</dbReference>
<dbReference type="GO" id="GO:0004623">
    <property type="term" value="F:phospholipase A2 activity"/>
    <property type="evidence" value="ECO:0007669"/>
    <property type="project" value="InterPro"/>
</dbReference>
<dbReference type="InterPro" id="IPR033113">
    <property type="entry name" value="PLA2_histidine"/>
</dbReference>
<keyword evidence="4" id="KW-1185">Reference proteome</keyword>
<dbReference type="AlphaFoldDB" id="A0A915HK30"/>
<accession>A0A915HK30</accession>
<evidence type="ECO:0000256" key="1">
    <source>
        <dbReference type="ARBA" id="ARBA00004613"/>
    </source>
</evidence>
<evidence type="ECO:0000313" key="4">
    <source>
        <dbReference type="Proteomes" id="UP000887565"/>
    </source>
</evidence>
<reference evidence="5" key="1">
    <citation type="submission" date="2022-11" db="UniProtKB">
        <authorList>
            <consortium name="WormBaseParasite"/>
        </authorList>
    </citation>
    <scope>IDENTIFICATION</scope>
</reference>
<evidence type="ECO:0000313" key="5">
    <source>
        <dbReference type="WBParaSite" id="nRc.2.0.1.t01810-RA"/>
    </source>
</evidence>
<dbReference type="InterPro" id="IPR016090">
    <property type="entry name" value="PLA2-like_dom"/>
</dbReference>
<dbReference type="GO" id="GO:0006644">
    <property type="term" value="P:phospholipid metabolic process"/>
    <property type="evidence" value="ECO:0007669"/>
    <property type="project" value="InterPro"/>
</dbReference>
<evidence type="ECO:0000256" key="2">
    <source>
        <dbReference type="ARBA" id="ARBA00022525"/>
    </source>
</evidence>
<dbReference type="Gene3D" id="1.20.90.10">
    <property type="entry name" value="Phospholipase A2 domain"/>
    <property type="match status" value="1"/>
</dbReference>
<sequence>MFCTGNVYSLGRVIDCTHDHKFPLIISFIKFNGYGCYCGIGGRGTPSLVNCKNTPGSNHVSTHIYPSPFAIKKLGIFLQCCQTHDNCYDKCHDKRGLFGLRCYSHIAFYSVILLESPSIALLIWTTSTLLEILKFFNFEELCIAERINPNFKCCVESELYRLKYVDFDRIFTDSWMKVMEKIQRYCSSLRRLKNLNNVMSFLLGKEMESCSLDEFAIEDFMENLFILLPSLQKLTCLEIDSNFGWENALSFVENCHNLRQLNCDRR</sequence>
<dbReference type="GO" id="GO:0050482">
    <property type="term" value="P:arachidonate secretion"/>
    <property type="evidence" value="ECO:0007669"/>
    <property type="project" value="InterPro"/>
</dbReference>
<feature type="domain" description="Phospholipase A2-like central" evidence="3">
    <location>
        <begin position="6"/>
        <end position="154"/>
    </location>
</feature>
<evidence type="ECO:0000259" key="3">
    <source>
        <dbReference type="SMART" id="SM00085"/>
    </source>
</evidence>
<dbReference type="SUPFAM" id="SSF48619">
    <property type="entry name" value="Phospholipase A2, PLA2"/>
    <property type="match status" value="1"/>
</dbReference>
<dbReference type="Proteomes" id="UP000887565">
    <property type="component" value="Unplaced"/>
</dbReference>
<organism evidence="4 5">
    <name type="scientific">Romanomermis culicivorax</name>
    <name type="common">Nematode worm</name>
    <dbReference type="NCBI Taxonomy" id="13658"/>
    <lineage>
        <taxon>Eukaryota</taxon>
        <taxon>Metazoa</taxon>
        <taxon>Ecdysozoa</taxon>
        <taxon>Nematoda</taxon>
        <taxon>Enoplea</taxon>
        <taxon>Dorylaimia</taxon>
        <taxon>Mermithida</taxon>
        <taxon>Mermithoidea</taxon>
        <taxon>Mermithidae</taxon>
        <taxon>Romanomermis</taxon>
    </lineage>
</organism>
<dbReference type="InterPro" id="IPR036444">
    <property type="entry name" value="PLipase_A2_dom_sf"/>
</dbReference>
<name>A0A915HK30_ROMCU</name>
<dbReference type="WBParaSite" id="nRc.2.0.1.t01810-RA">
    <property type="protein sequence ID" value="nRc.2.0.1.t01810-RA"/>
    <property type="gene ID" value="nRc.2.0.1.g01810"/>
</dbReference>
<dbReference type="SMART" id="SM00085">
    <property type="entry name" value="PA2c"/>
    <property type="match status" value="1"/>
</dbReference>